<dbReference type="AlphaFoldDB" id="A0A292PHS3"/>
<sequence length="430" mass="49117">MDEYGRGQVHKVNYSFKEFRSRLGIVTQAMQRHGYRLGIIEYCHLLDCARAGGDVSMADDLWRQIVAREDLTPDTWTYNCYVAAKVGTIATQRGVRMSQWMMQSRRTVTAKHMRLFASQMYARMIRGAVHPNSMTFDLLIIAMSRAGDMGGVKELVWGMNVNGLAESDNNLGSEPPTVSPDSDIYPTQHTLATFSMCFGSNNDIETAIRVVDHVSRRYKVPISLPAWINLLNWTYTLTRPPARAMPAQSVLEIWEIMRAPPYNVNPTIEMYDYLVRSLISRQYVSPAEDKMREAVGMYADILQRSVDLDRRYGTAVGETSFDTAVRQTEVLKEIAVVKRELHRFRSMMRRWVELLILGKGMNAEYTRRKVPEIVAAWAHFLGGRAVYAADSGYIVLDLGQDKEWVPLPIRRRKRPWTPLGTGAKEVDYLD</sequence>
<evidence type="ECO:0008006" key="7">
    <source>
        <dbReference type="Google" id="ProtNLM"/>
    </source>
</evidence>
<gene>
    <name evidence="5" type="ORF">GSTUAT00009066001</name>
</gene>
<evidence type="ECO:0000256" key="3">
    <source>
        <dbReference type="ARBA" id="ARBA00022946"/>
    </source>
</evidence>
<name>A0A292PHS3_9PEZI</name>
<dbReference type="InterPro" id="IPR011990">
    <property type="entry name" value="TPR-like_helical_dom_sf"/>
</dbReference>
<dbReference type="Proteomes" id="UP001412239">
    <property type="component" value="Unassembled WGS sequence"/>
</dbReference>
<evidence type="ECO:0000313" key="5">
    <source>
        <dbReference type="EMBL" id="CUS06862.1"/>
    </source>
</evidence>
<dbReference type="Pfam" id="PF12921">
    <property type="entry name" value="ATP13"/>
    <property type="match status" value="1"/>
</dbReference>
<dbReference type="PANTHER" id="PTHR47941">
    <property type="entry name" value="PENTATRICOPEPTIDE REPEAT-CONTAINING PROTEIN 3, MITOCHONDRIAL"/>
    <property type="match status" value="1"/>
</dbReference>
<keyword evidence="2" id="KW-0677">Repeat</keyword>
<dbReference type="EMBL" id="LN891304">
    <property type="protein sequence ID" value="CUS06862.1"/>
    <property type="molecule type" value="Genomic_DNA"/>
</dbReference>
<reference evidence="5" key="1">
    <citation type="submission" date="2015-10" db="EMBL/GenBank/DDBJ databases">
        <authorList>
            <person name="Regsiter A."/>
            <person name="william w."/>
        </authorList>
    </citation>
    <scope>NUCLEOTIDE SEQUENCE</scope>
    <source>
        <strain evidence="5">Montdore</strain>
    </source>
</reference>
<keyword evidence="6" id="KW-1185">Reference proteome</keyword>
<dbReference type="InterPro" id="IPR024319">
    <property type="entry name" value="ATPase_expression_mit"/>
</dbReference>
<dbReference type="Gene3D" id="1.25.40.10">
    <property type="entry name" value="Tetratricopeptide repeat domain"/>
    <property type="match status" value="1"/>
</dbReference>
<evidence type="ECO:0000313" key="6">
    <source>
        <dbReference type="Proteomes" id="UP001412239"/>
    </source>
</evidence>
<keyword evidence="3" id="KW-0809">Transit peptide</keyword>
<organism evidence="5 6">
    <name type="scientific">Tuber aestivum</name>
    <name type="common">summer truffle</name>
    <dbReference type="NCBI Taxonomy" id="59557"/>
    <lineage>
        <taxon>Eukaryota</taxon>
        <taxon>Fungi</taxon>
        <taxon>Dikarya</taxon>
        <taxon>Ascomycota</taxon>
        <taxon>Pezizomycotina</taxon>
        <taxon>Pezizomycetes</taxon>
        <taxon>Pezizales</taxon>
        <taxon>Tuberaceae</taxon>
        <taxon>Tuber</taxon>
    </lineage>
</organism>
<proteinExistence type="predicted"/>
<evidence type="ECO:0000256" key="1">
    <source>
        <dbReference type="ARBA" id="ARBA00004173"/>
    </source>
</evidence>
<comment type="subcellular location">
    <subcellularLocation>
        <location evidence="1">Mitochondrion</location>
    </subcellularLocation>
</comment>
<accession>A0A292PHS3</accession>
<keyword evidence="4" id="KW-0496">Mitochondrion</keyword>
<dbReference type="GO" id="GO:0005739">
    <property type="term" value="C:mitochondrion"/>
    <property type="evidence" value="ECO:0007669"/>
    <property type="project" value="UniProtKB-SubCell"/>
</dbReference>
<evidence type="ECO:0000256" key="2">
    <source>
        <dbReference type="ARBA" id="ARBA00022737"/>
    </source>
</evidence>
<protein>
    <recommendedName>
        <fullName evidence="7">Pentacotripeptide-repeat region of PRORP domain-containing protein</fullName>
    </recommendedName>
</protein>
<evidence type="ECO:0000256" key="4">
    <source>
        <dbReference type="ARBA" id="ARBA00023128"/>
    </source>
</evidence>